<feature type="compositionally biased region" description="Low complexity" evidence="2">
    <location>
        <begin position="147"/>
        <end position="158"/>
    </location>
</feature>
<dbReference type="Proteomes" id="UP000016932">
    <property type="component" value="Unassembled WGS sequence"/>
</dbReference>
<keyword evidence="4" id="KW-1185">Reference proteome</keyword>
<accession>M3B7R8</accession>
<evidence type="ECO:0000256" key="1">
    <source>
        <dbReference type="SAM" id="Coils"/>
    </source>
</evidence>
<feature type="region of interest" description="Disordered" evidence="2">
    <location>
        <begin position="204"/>
        <end position="235"/>
    </location>
</feature>
<gene>
    <name evidence="3" type="ORF">MYCFIDRAFT_83433</name>
</gene>
<feature type="compositionally biased region" description="Basic and acidic residues" evidence="2">
    <location>
        <begin position="216"/>
        <end position="228"/>
    </location>
</feature>
<feature type="region of interest" description="Disordered" evidence="2">
    <location>
        <begin position="144"/>
        <end position="178"/>
    </location>
</feature>
<evidence type="ECO:0000313" key="4">
    <source>
        <dbReference type="Proteomes" id="UP000016932"/>
    </source>
</evidence>
<dbReference type="GeneID" id="19342058"/>
<feature type="coiled-coil region" evidence="1">
    <location>
        <begin position="18"/>
        <end position="108"/>
    </location>
</feature>
<dbReference type="AlphaFoldDB" id="M3B7R8"/>
<reference evidence="3 4" key="1">
    <citation type="journal article" date="2012" name="PLoS Pathog.">
        <title>Diverse lifestyles and strategies of plant pathogenesis encoded in the genomes of eighteen Dothideomycetes fungi.</title>
        <authorList>
            <person name="Ohm R.A."/>
            <person name="Feau N."/>
            <person name="Henrissat B."/>
            <person name="Schoch C.L."/>
            <person name="Horwitz B.A."/>
            <person name="Barry K.W."/>
            <person name="Condon B.J."/>
            <person name="Copeland A.C."/>
            <person name="Dhillon B."/>
            <person name="Glaser F."/>
            <person name="Hesse C.N."/>
            <person name="Kosti I."/>
            <person name="LaButti K."/>
            <person name="Lindquist E.A."/>
            <person name="Lucas S."/>
            <person name="Salamov A.A."/>
            <person name="Bradshaw R.E."/>
            <person name="Ciuffetti L."/>
            <person name="Hamelin R.C."/>
            <person name="Kema G.H.J."/>
            <person name="Lawrence C."/>
            <person name="Scott J.A."/>
            <person name="Spatafora J.W."/>
            <person name="Turgeon B.G."/>
            <person name="de Wit P.J.G.M."/>
            <person name="Zhong S."/>
            <person name="Goodwin S.B."/>
            <person name="Grigoriev I.V."/>
        </authorList>
    </citation>
    <scope>NUCLEOTIDE SEQUENCE [LARGE SCALE GENOMIC DNA]</scope>
    <source>
        <strain evidence="3 4">CIRAD86</strain>
    </source>
</reference>
<sequence>MAEPGIGTLIIALIDGKFDAMDRQISSLREELDEKMSDVTLKLKKLGDDANAHSEKLNELDAKQVELSKSIALLQKPLNSLAKVEEMVRDLGEEYNNVQEEVSRQKELQVTMLEQHNDLRLTVHRQQGFIDTVLGAAANYPGGGAKSVSVRPVSASSPTLNGNTSPNRFPDESTEEENRKRTAFARNSASFDAEAIDSNAMRADSVPASLKRRKAKQDLKAGHERHSSESGILYEQHRSSDEIVLVAAQVHRRASRELPLQSPGTRKILEALENGRDSAEVLRAERGACH</sequence>
<name>M3B7R8_PSEFD</name>
<dbReference type="RefSeq" id="XP_007922883.1">
    <property type="nucleotide sequence ID" value="XM_007924692.1"/>
</dbReference>
<evidence type="ECO:0000256" key="2">
    <source>
        <dbReference type="SAM" id="MobiDB-lite"/>
    </source>
</evidence>
<dbReference type="VEuPathDB" id="FungiDB:MYCFIDRAFT_83433"/>
<dbReference type="HOGENOM" id="CLU_960182_0_0_1"/>
<evidence type="ECO:0000313" key="3">
    <source>
        <dbReference type="EMBL" id="EME85357.1"/>
    </source>
</evidence>
<dbReference type="KEGG" id="pfj:MYCFIDRAFT_83433"/>
<keyword evidence="1" id="KW-0175">Coiled coil</keyword>
<protein>
    <submittedName>
        <fullName evidence="3">Uncharacterized protein</fullName>
    </submittedName>
</protein>
<organism evidence="3 4">
    <name type="scientific">Pseudocercospora fijiensis (strain CIRAD86)</name>
    <name type="common">Black leaf streak disease fungus</name>
    <name type="synonym">Mycosphaerella fijiensis</name>
    <dbReference type="NCBI Taxonomy" id="383855"/>
    <lineage>
        <taxon>Eukaryota</taxon>
        <taxon>Fungi</taxon>
        <taxon>Dikarya</taxon>
        <taxon>Ascomycota</taxon>
        <taxon>Pezizomycotina</taxon>
        <taxon>Dothideomycetes</taxon>
        <taxon>Dothideomycetidae</taxon>
        <taxon>Mycosphaerellales</taxon>
        <taxon>Mycosphaerellaceae</taxon>
        <taxon>Pseudocercospora</taxon>
    </lineage>
</organism>
<proteinExistence type="predicted"/>
<dbReference type="EMBL" id="KB446556">
    <property type="protein sequence ID" value="EME85357.1"/>
    <property type="molecule type" value="Genomic_DNA"/>
</dbReference>
<dbReference type="OrthoDB" id="3646869at2759"/>